<name>A0AA38LMN3_TAXCH</name>
<feature type="domain" description="Thioester reductase (TE)" evidence="6">
    <location>
        <begin position="4"/>
        <end position="199"/>
    </location>
</feature>
<feature type="non-terminal residue" evidence="7">
    <location>
        <position position="370"/>
    </location>
</feature>
<keyword evidence="2 4" id="KW-0444">Lipid biosynthesis</keyword>
<keyword evidence="4" id="KW-0521">NADP</keyword>
<accession>A0AA38LMN3</accession>
<dbReference type="GO" id="GO:0010345">
    <property type="term" value="P:suberin biosynthetic process"/>
    <property type="evidence" value="ECO:0007669"/>
    <property type="project" value="TreeGrafter"/>
</dbReference>
<sequence>YDFSLEMNTRGVSRLMEFGKRCKRVQLFMHISTAYANGQIHGPALEKLLHMGDSEVKEKGRTSLSVMDIESEFNLAKNTIADIEAEVADFQKSSSLTQTMRDLGIARARKYGWQDSYCLTKAMGEMLLVNDRPADLPVVILRPSIIESTFSSPFPGWIEGHRMLDPIISHYGKGQLSGLFADPDTIIDLVPVDMVVNATLAAVAKHAGKPGIHVYHVASSVANPIKLQHVAEAIFEHFKCNPYIDNKGKPVELQKELAFFPTMEDFSNHAWNNAFNAPSNIAGLPIFAPNMSEREKIICIKSIEQTQHMSMLYEPYLFYKGRFDISNLEMLSLELSEEEQGTLGFDVKNIEWKNYIANIHIPGLRQHVMK</sequence>
<dbReference type="InterPro" id="IPR033640">
    <property type="entry name" value="FAR_C"/>
</dbReference>
<dbReference type="Gene3D" id="3.40.50.720">
    <property type="entry name" value="NAD(P)-binding Rossmann-like Domain"/>
    <property type="match status" value="1"/>
</dbReference>
<dbReference type="SUPFAM" id="SSF51735">
    <property type="entry name" value="NAD(P)-binding Rossmann-fold domains"/>
    <property type="match status" value="1"/>
</dbReference>
<evidence type="ECO:0000256" key="4">
    <source>
        <dbReference type="RuleBase" id="RU363097"/>
    </source>
</evidence>
<protein>
    <recommendedName>
        <fullName evidence="4">Fatty acyl-CoA reductase</fullName>
        <ecNumber evidence="4">1.2.1.84</ecNumber>
    </recommendedName>
</protein>
<evidence type="ECO:0000256" key="3">
    <source>
        <dbReference type="ARBA" id="ARBA00023098"/>
    </source>
</evidence>
<dbReference type="AlphaFoldDB" id="A0AA38LMN3"/>
<evidence type="ECO:0000313" key="8">
    <source>
        <dbReference type="Proteomes" id="UP000824469"/>
    </source>
</evidence>
<evidence type="ECO:0000256" key="1">
    <source>
        <dbReference type="ARBA" id="ARBA00005928"/>
    </source>
</evidence>
<feature type="non-terminal residue" evidence="7">
    <location>
        <position position="1"/>
    </location>
</feature>
<comment type="function">
    <text evidence="4">Catalyzes the reduction of fatty acyl-CoA to fatty alcohols.</text>
</comment>
<dbReference type="Pfam" id="PF03015">
    <property type="entry name" value="Sterile"/>
    <property type="match status" value="1"/>
</dbReference>
<evidence type="ECO:0000313" key="7">
    <source>
        <dbReference type="EMBL" id="KAH9326767.1"/>
    </source>
</evidence>
<dbReference type="EMBL" id="JAHRHJ020000002">
    <property type="protein sequence ID" value="KAH9326767.1"/>
    <property type="molecule type" value="Genomic_DNA"/>
</dbReference>
<feature type="domain" description="Fatty acyl-CoA reductase C-terminal" evidence="5">
    <location>
        <begin position="296"/>
        <end position="370"/>
    </location>
</feature>
<dbReference type="Proteomes" id="UP000824469">
    <property type="component" value="Unassembled WGS sequence"/>
</dbReference>
<comment type="catalytic activity">
    <reaction evidence="4">
        <text>a long-chain fatty acyl-CoA + 2 NADPH + 2 H(+) = a long-chain primary fatty alcohol + 2 NADP(+) + CoA</text>
        <dbReference type="Rhea" id="RHEA:52716"/>
        <dbReference type="ChEBI" id="CHEBI:15378"/>
        <dbReference type="ChEBI" id="CHEBI:57287"/>
        <dbReference type="ChEBI" id="CHEBI:57783"/>
        <dbReference type="ChEBI" id="CHEBI:58349"/>
        <dbReference type="ChEBI" id="CHEBI:77396"/>
        <dbReference type="ChEBI" id="CHEBI:83139"/>
        <dbReference type="EC" id="1.2.1.84"/>
    </reaction>
</comment>
<dbReference type="OMA" id="YLANILC"/>
<evidence type="ECO:0000256" key="2">
    <source>
        <dbReference type="ARBA" id="ARBA00022516"/>
    </source>
</evidence>
<dbReference type="Pfam" id="PF07993">
    <property type="entry name" value="NAD_binding_4"/>
    <property type="match status" value="1"/>
</dbReference>
<organism evidence="7 8">
    <name type="scientific">Taxus chinensis</name>
    <name type="common">Chinese yew</name>
    <name type="synonym">Taxus wallichiana var. chinensis</name>
    <dbReference type="NCBI Taxonomy" id="29808"/>
    <lineage>
        <taxon>Eukaryota</taxon>
        <taxon>Viridiplantae</taxon>
        <taxon>Streptophyta</taxon>
        <taxon>Embryophyta</taxon>
        <taxon>Tracheophyta</taxon>
        <taxon>Spermatophyta</taxon>
        <taxon>Pinopsida</taxon>
        <taxon>Pinidae</taxon>
        <taxon>Conifers II</taxon>
        <taxon>Cupressales</taxon>
        <taxon>Taxaceae</taxon>
        <taxon>Taxus</taxon>
    </lineage>
</organism>
<comment type="caution">
    <text evidence="7">The sequence shown here is derived from an EMBL/GenBank/DDBJ whole genome shotgun (WGS) entry which is preliminary data.</text>
</comment>
<reference evidence="7 8" key="1">
    <citation type="journal article" date="2021" name="Nat. Plants">
        <title>The Taxus genome provides insights into paclitaxel biosynthesis.</title>
        <authorList>
            <person name="Xiong X."/>
            <person name="Gou J."/>
            <person name="Liao Q."/>
            <person name="Li Y."/>
            <person name="Zhou Q."/>
            <person name="Bi G."/>
            <person name="Li C."/>
            <person name="Du R."/>
            <person name="Wang X."/>
            <person name="Sun T."/>
            <person name="Guo L."/>
            <person name="Liang H."/>
            <person name="Lu P."/>
            <person name="Wu Y."/>
            <person name="Zhang Z."/>
            <person name="Ro D.K."/>
            <person name="Shang Y."/>
            <person name="Huang S."/>
            <person name="Yan J."/>
        </authorList>
    </citation>
    <scope>NUCLEOTIDE SEQUENCE [LARGE SCALE GENOMIC DNA]</scope>
    <source>
        <strain evidence="7">Ta-2019</strain>
    </source>
</reference>
<comment type="similarity">
    <text evidence="1 4">Belongs to the fatty acyl-CoA reductase family.</text>
</comment>
<dbReference type="PANTHER" id="PTHR11011:SF45">
    <property type="entry name" value="FATTY ACYL-COA REDUCTASE CG8306-RELATED"/>
    <property type="match status" value="1"/>
</dbReference>
<dbReference type="EC" id="1.2.1.84" evidence="4"/>
<gene>
    <name evidence="7" type="ORF">KI387_006945</name>
</gene>
<evidence type="ECO:0000259" key="6">
    <source>
        <dbReference type="Pfam" id="PF07993"/>
    </source>
</evidence>
<dbReference type="GO" id="GO:0102965">
    <property type="term" value="F:alcohol-forming long-chain fatty acyl-CoA reductase activity"/>
    <property type="evidence" value="ECO:0007669"/>
    <property type="project" value="UniProtKB-EC"/>
</dbReference>
<evidence type="ECO:0000259" key="5">
    <source>
        <dbReference type="Pfam" id="PF03015"/>
    </source>
</evidence>
<keyword evidence="4" id="KW-0560">Oxidoreductase</keyword>
<dbReference type="InterPro" id="IPR026055">
    <property type="entry name" value="FAR"/>
</dbReference>
<proteinExistence type="inferred from homology"/>
<dbReference type="GO" id="GO:0080019">
    <property type="term" value="F:alcohol-forming very long-chain fatty acyl-CoA reductase activity"/>
    <property type="evidence" value="ECO:0007669"/>
    <property type="project" value="InterPro"/>
</dbReference>
<keyword evidence="3 4" id="KW-0443">Lipid metabolism</keyword>
<keyword evidence="8" id="KW-1185">Reference proteome</keyword>
<dbReference type="InterPro" id="IPR036291">
    <property type="entry name" value="NAD(P)-bd_dom_sf"/>
</dbReference>
<dbReference type="PANTHER" id="PTHR11011">
    <property type="entry name" value="MALE STERILITY PROTEIN 2-RELATED"/>
    <property type="match status" value="1"/>
</dbReference>
<dbReference type="GO" id="GO:0035336">
    <property type="term" value="P:long-chain fatty-acyl-CoA metabolic process"/>
    <property type="evidence" value="ECO:0007669"/>
    <property type="project" value="TreeGrafter"/>
</dbReference>
<dbReference type="CDD" id="cd09071">
    <property type="entry name" value="FAR_C"/>
    <property type="match status" value="1"/>
</dbReference>
<dbReference type="InterPro" id="IPR013120">
    <property type="entry name" value="FAR_NAD-bd"/>
</dbReference>